<sequence length="248" mass="25538">MKLSYRIASAALAGVSLIGMTAAQSQAFAAPATASVSTASDVSPETEALVSNIKALQSQSSVLEGEQAQGWVKRVTADLSEKKVATHLKAGSSLVTERATVYKFHKGNTQVSIPFSDQERGASLNVVYDSSGKVVETLEMQLTHDDKTGHAQVWRNGALTADKIIKAEDLPKDLPANQPQISAYGFSWGKLNDCLSAAGISSWAMALIGTACAAACVGTAGAACVPCITAAGGVGAGTVWFCIGKATS</sequence>
<reference evidence="2 4" key="1">
    <citation type="submission" date="2019-12" db="EMBL/GenBank/DDBJ databases">
        <title>Whole genome shotgun sequence of Streptomyces libani subsp. libani NBRC 13452.</title>
        <authorList>
            <person name="Ichikawa N."/>
            <person name="Kimura A."/>
            <person name="Kitahashi Y."/>
            <person name="Komaki H."/>
            <person name="Tamura T."/>
        </authorList>
    </citation>
    <scope>NUCLEOTIDE SEQUENCE [LARGE SCALE GENOMIC DNA]</scope>
    <source>
        <strain evidence="2 4">NBRC 13452</strain>
    </source>
</reference>
<name>A0A640TSB3_STRNI</name>
<accession>A0A640TSB3</accession>
<gene>
    <name evidence="2" type="ORF">Sliba_61650</name>
    <name evidence="3" type="ORF">STRLI_006287</name>
</gene>
<dbReference type="RefSeq" id="WP_159489880.1">
    <property type="nucleotide sequence ID" value="NZ_BLIP01000002.1"/>
</dbReference>
<reference evidence="3 5" key="2">
    <citation type="submission" date="2022-12" db="EMBL/GenBank/DDBJ databases">
        <authorList>
            <person name="Ruckert C."/>
            <person name="Busche T."/>
            <person name="Kalinowski J."/>
            <person name="Wittmann C."/>
        </authorList>
    </citation>
    <scope>NUCLEOTIDE SEQUENCE [LARGE SCALE GENOMIC DNA]</scope>
    <source>
        <strain evidence="3 5">DSM 40555</strain>
    </source>
</reference>
<keyword evidence="5" id="KW-1185">Reference proteome</keyword>
<organism evidence="2 4">
    <name type="scientific">Streptomyces nigrescens</name>
    <dbReference type="NCBI Taxonomy" id="1920"/>
    <lineage>
        <taxon>Bacteria</taxon>
        <taxon>Bacillati</taxon>
        <taxon>Actinomycetota</taxon>
        <taxon>Actinomycetes</taxon>
        <taxon>Kitasatosporales</taxon>
        <taxon>Streptomycetaceae</taxon>
        <taxon>Streptomyces</taxon>
    </lineage>
</organism>
<evidence type="ECO:0000313" key="2">
    <source>
        <dbReference type="EMBL" id="GFE25712.1"/>
    </source>
</evidence>
<dbReference type="AlphaFoldDB" id="A0A640TSB3"/>
<keyword evidence="1" id="KW-0732">Signal</keyword>
<evidence type="ECO:0000313" key="5">
    <source>
        <dbReference type="Proteomes" id="UP001210609"/>
    </source>
</evidence>
<dbReference type="Proteomes" id="UP001210609">
    <property type="component" value="Chromosome"/>
</dbReference>
<evidence type="ECO:0000256" key="1">
    <source>
        <dbReference type="SAM" id="SignalP"/>
    </source>
</evidence>
<evidence type="ECO:0000313" key="4">
    <source>
        <dbReference type="Proteomes" id="UP000429552"/>
    </source>
</evidence>
<dbReference type="EMBL" id="CP114202">
    <property type="protein sequence ID" value="WAU00072.1"/>
    <property type="molecule type" value="Genomic_DNA"/>
</dbReference>
<feature type="chain" id="PRO_5024912435" evidence="1">
    <location>
        <begin position="30"/>
        <end position="248"/>
    </location>
</feature>
<dbReference type="Proteomes" id="UP000429552">
    <property type="component" value="Unassembled WGS sequence"/>
</dbReference>
<proteinExistence type="predicted"/>
<feature type="signal peptide" evidence="1">
    <location>
        <begin position="1"/>
        <end position="29"/>
    </location>
</feature>
<evidence type="ECO:0000313" key="3">
    <source>
        <dbReference type="EMBL" id="WAU00072.1"/>
    </source>
</evidence>
<dbReference type="EMBL" id="BLIP01000002">
    <property type="protein sequence ID" value="GFE25712.1"/>
    <property type="molecule type" value="Genomic_DNA"/>
</dbReference>
<protein>
    <submittedName>
        <fullName evidence="2">Uncharacterized protein</fullName>
    </submittedName>
</protein>